<dbReference type="SUPFAM" id="SSF52172">
    <property type="entry name" value="CheY-like"/>
    <property type="match status" value="1"/>
</dbReference>
<evidence type="ECO:0000256" key="12">
    <source>
        <dbReference type="SAM" id="Phobius"/>
    </source>
</evidence>
<name>A0A2N3PQV8_9PROT</name>
<dbReference type="InterPro" id="IPR004358">
    <property type="entry name" value="Sig_transdc_His_kin-like_C"/>
</dbReference>
<dbReference type="InterPro" id="IPR011006">
    <property type="entry name" value="CheY-like_superfamily"/>
</dbReference>
<dbReference type="SMART" id="SM00387">
    <property type="entry name" value="HATPase_c"/>
    <property type="match status" value="1"/>
</dbReference>
<reference evidence="16" key="1">
    <citation type="submission" date="2017-12" db="EMBL/GenBank/DDBJ databases">
        <title>Draft genome sequence of Telmatospirillum siberiense 26-4b1T, an acidotolerant peatland alphaproteobacterium potentially involved in sulfur cycling.</title>
        <authorList>
            <person name="Hausmann B."/>
            <person name="Pjevac P."/>
            <person name="Schreck K."/>
            <person name="Herbold C.W."/>
            <person name="Daims H."/>
            <person name="Wagner M."/>
            <person name="Pester M."/>
            <person name="Loy A."/>
        </authorList>
    </citation>
    <scope>NUCLEOTIDE SEQUENCE [LARGE SCALE GENOMIC DNA]</scope>
    <source>
        <strain evidence="16">26-4b1</strain>
    </source>
</reference>
<keyword evidence="7" id="KW-0067">ATP-binding</keyword>
<evidence type="ECO:0000259" key="13">
    <source>
        <dbReference type="PROSITE" id="PS50109"/>
    </source>
</evidence>
<dbReference type="Gene3D" id="3.40.50.2300">
    <property type="match status" value="1"/>
</dbReference>
<dbReference type="PRINTS" id="PR00344">
    <property type="entry name" value="BCTRLSENSOR"/>
</dbReference>
<feature type="domain" description="Response regulatory" evidence="14">
    <location>
        <begin position="532"/>
        <end position="648"/>
    </location>
</feature>
<evidence type="ECO:0000313" key="16">
    <source>
        <dbReference type="Proteomes" id="UP000233293"/>
    </source>
</evidence>
<sequence length="655" mass="70760">MVPAGTAFFTSGRSFRKKTRTAATKEGLRRIFMPSDPTVSPLPTELEPDAEVGPYDHTIVAKKLDLLFSNVIASQMVSIGNGTLLAFLHYPENPRLIAGWWLVAMLTALGRLDLNRRFLRHRDRHADHRWLALFIASCLLAGLVWGGGGALMLAHSTDAGIFFTALVMAGMAAGAVPLLSAEKLAYNAYFLPLALPFICSSFYLPLDKWVLGMGVMSIAFSAAMLATTRRFHRILDLALRREASLALAKERAEAMARREGDYAAALERARDQAEAANRAKSEFLSTMSHEIRTPMNGIIGMTGFLIDTQLSADQRHYADTIRTSAESLLTVLNDILDFSKMEAGNLQLEDIAFEVAPLIQGVVDILEPRRGKEVVFETRVDPQVAGTFLGDAGRLRQVLINLAGNALKFTPRGSVTLTARMDRDDAGRPCLHITVEDTGIGIAETSKANIFTWFSQGDSSMARRFGGTGLGLAISKRIVSAMEGEIGFDSEDGRGSIFWFRVPVRPAAGGTAPAVTAETPAEEPSAPTRRLRVLLAEDNVVNQMVASAMLNRQHDVSVVDNGAEAVAAVESGDFDVVLMDMQMPVLDGLEATRRIRALSGQKSRTPIIALTANAIKGDAELCLSAGMNDYLTKPVSPKTLLAALARATASASGRS</sequence>
<evidence type="ECO:0000256" key="5">
    <source>
        <dbReference type="ARBA" id="ARBA00022741"/>
    </source>
</evidence>
<dbReference type="PROSITE" id="PS50109">
    <property type="entry name" value="HIS_KIN"/>
    <property type="match status" value="1"/>
</dbReference>
<evidence type="ECO:0000256" key="4">
    <source>
        <dbReference type="ARBA" id="ARBA00022679"/>
    </source>
</evidence>
<feature type="transmembrane region" description="Helical" evidence="12">
    <location>
        <begin position="67"/>
        <end position="90"/>
    </location>
</feature>
<dbReference type="PROSITE" id="PS50110">
    <property type="entry name" value="RESPONSE_REGULATORY"/>
    <property type="match status" value="1"/>
</dbReference>
<feature type="modified residue" description="4-aspartylphosphate" evidence="11">
    <location>
        <position position="580"/>
    </location>
</feature>
<dbReference type="Gene3D" id="1.10.287.130">
    <property type="match status" value="1"/>
</dbReference>
<organism evidence="15 16">
    <name type="scientific">Telmatospirillum siberiense</name>
    <dbReference type="NCBI Taxonomy" id="382514"/>
    <lineage>
        <taxon>Bacteria</taxon>
        <taxon>Pseudomonadati</taxon>
        <taxon>Pseudomonadota</taxon>
        <taxon>Alphaproteobacteria</taxon>
        <taxon>Rhodospirillales</taxon>
        <taxon>Rhodospirillaceae</taxon>
        <taxon>Telmatospirillum</taxon>
    </lineage>
</organism>
<evidence type="ECO:0000256" key="10">
    <source>
        <dbReference type="ARBA" id="ARBA00068150"/>
    </source>
</evidence>
<dbReference type="CDD" id="cd17546">
    <property type="entry name" value="REC_hyHK_CKI1_RcsC-like"/>
    <property type="match status" value="1"/>
</dbReference>
<keyword evidence="8" id="KW-0902">Two-component regulatory system</keyword>
<evidence type="ECO:0000256" key="1">
    <source>
        <dbReference type="ARBA" id="ARBA00000085"/>
    </source>
</evidence>
<comment type="catalytic activity">
    <reaction evidence="1">
        <text>ATP + protein L-histidine = ADP + protein N-phospho-L-histidine.</text>
        <dbReference type="EC" id="2.7.13.3"/>
    </reaction>
</comment>
<keyword evidence="4" id="KW-0808">Transferase</keyword>
<keyword evidence="12" id="KW-0472">Membrane</keyword>
<feature type="transmembrane region" description="Helical" evidence="12">
    <location>
        <begin position="130"/>
        <end position="153"/>
    </location>
</feature>
<dbReference type="AlphaFoldDB" id="A0A2N3PQV8"/>
<feature type="transmembrane region" description="Helical" evidence="12">
    <location>
        <begin position="159"/>
        <end position="179"/>
    </location>
</feature>
<dbReference type="CDD" id="cd16922">
    <property type="entry name" value="HATPase_EvgS-ArcB-TorS-like"/>
    <property type="match status" value="1"/>
</dbReference>
<dbReference type="InterPro" id="IPR001789">
    <property type="entry name" value="Sig_transdc_resp-reg_receiver"/>
</dbReference>
<dbReference type="InterPro" id="IPR003594">
    <property type="entry name" value="HATPase_dom"/>
</dbReference>
<dbReference type="InterPro" id="IPR036890">
    <property type="entry name" value="HATPase_C_sf"/>
</dbReference>
<evidence type="ECO:0000256" key="7">
    <source>
        <dbReference type="ARBA" id="ARBA00022840"/>
    </source>
</evidence>
<dbReference type="GO" id="GO:0000155">
    <property type="term" value="F:phosphorelay sensor kinase activity"/>
    <property type="evidence" value="ECO:0007669"/>
    <property type="project" value="InterPro"/>
</dbReference>
<comment type="caution">
    <text evidence="15">The sequence shown here is derived from an EMBL/GenBank/DDBJ whole genome shotgun (WGS) entry which is preliminary data.</text>
</comment>
<dbReference type="Pfam" id="PF00512">
    <property type="entry name" value="HisKA"/>
    <property type="match status" value="1"/>
</dbReference>
<dbReference type="EMBL" id="PIUM01000027">
    <property type="protein sequence ID" value="PKU22789.1"/>
    <property type="molecule type" value="Genomic_DNA"/>
</dbReference>
<dbReference type="InterPro" id="IPR036097">
    <property type="entry name" value="HisK_dim/P_sf"/>
</dbReference>
<protein>
    <recommendedName>
        <fullName evidence="10">Sensory/regulatory protein RpfC</fullName>
        <ecNumber evidence="2">2.7.13.3</ecNumber>
    </recommendedName>
</protein>
<accession>A0A2N3PQV8</accession>
<dbReference type="SUPFAM" id="SSF55874">
    <property type="entry name" value="ATPase domain of HSP90 chaperone/DNA topoisomerase II/histidine kinase"/>
    <property type="match status" value="1"/>
</dbReference>
<feature type="transmembrane region" description="Helical" evidence="12">
    <location>
        <begin position="186"/>
        <end position="203"/>
    </location>
</feature>
<dbReference type="FunFam" id="3.30.565.10:FF:000010">
    <property type="entry name" value="Sensor histidine kinase RcsC"/>
    <property type="match status" value="1"/>
</dbReference>
<keyword evidence="12" id="KW-1133">Transmembrane helix</keyword>
<keyword evidence="6" id="KW-0418">Kinase</keyword>
<comment type="subunit">
    <text evidence="9">At low DSF concentrations, interacts with RpfF.</text>
</comment>
<keyword evidence="5" id="KW-0547">Nucleotide-binding</keyword>
<evidence type="ECO:0000256" key="3">
    <source>
        <dbReference type="ARBA" id="ARBA00022553"/>
    </source>
</evidence>
<dbReference type="SMART" id="SM00388">
    <property type="entry name" value="HisKA"/>
    <property type="match status" value="1"/>
</dbReference>
<dbReference type="InterPro" id="IPR005467">
    <property type="entry name" value="His_kinase_dom"/>
</dbReference>
<dbReference type="Gene3D" id="3.30.565.10">
    <property type="entry name" value="Histidine kinase-like ATPase, C-terminal domain"/>
    <property type="match status" value="1"/>
</dbReference>
<evidence type="ECO:0000313" key="15">
    <source>
        <dbReference type="EMBL" id="PKU22789.1"/>
    </source>
</evidence>
<evidence type="ECO:0000256" key="6">
    <source>
        <dbReference type="ARBA" id="ARBA00022777"/>
    </source>
</evidence>
<dbReference type="InterPro" id="IPR003661">
    <property type="entry name" value="HisK_dim/P_dom"/>
</dbReference>
<evidence type="ECO:0000256" key="8">
    <source>
        <dbReference type="ARBA" id="ARBA00023012"/>
    </source>
</evidence>
<evidence type="ECO:0000256" key="9">
    <source>
        <dbReference type="ARBA" id="ARBA00064003"/>
    </source>
</evidence>
<dbReference type="Pfam" id="PF00072">
    <property type="entry name" value="Response_reg"/>
    <property type="match status" value="1"/>
</dbReference>
<feature type="transmembrane region" description="Helical" evidence="12">
    <location>
        <begin position="96"/>
        <end position="114"/>
    </location>
</feature>
<dbReference type="SUPFAM" id="SSF47384">
    <property type="entry name" value="Homodimeric domain of signal transducing histidine kinase"/>
    <property type="match status" value="1"/>
</dbReference>
<gene>
    <name evidence="15" type="ORF">CWS72_20175</name>
</gene>
<dbReference type="EC" id="2.7.13.3" evidence="2"/>
<keyword evidence="12" id="KW-0812">Transmembrane</keyword>
<dbReference type="Pfam" id="PF02518">
    <property type="entry name" value="HATPase_c"/>
    <property type="match status" value="1"/>
</dbReference>
<dbReference type="PANTHER" id="PTHR45339">
    <property type="entry name" value="HYBRID SIGNAL TRANSDUCTION HISTIDINE KINASE J"/>
    <property type="match status" value="1"/>
</dbReference>
<dbReference type="CDD" id="cd00082">
    <property type="entry name" value="HisKA"/>
    <property type="match status" value="1"/>
</dbReference>
<proteinExistence type="predicted"/>
<evidence type="ECO:0000259" key="14">
    <source>
        <dbReference type="PROSITE" id="PS50110"/>
    </source>
</evidence>
<dbReference type="PANTHER" id="PTHR45339:SF1">
    <property type="entry name" value="HYBRID SIGNAL TRANSDUCTION HISTIDINE KINASE J"/>
    <property type="match status" value="1"/>
</dbReference>
<keyword evidence="16" id="KW-1185">Reference proteome</keyword>
<dbReference type="GO" id="GO:0005524">
    <property type="term" value="F:ATP binding"/>
    <property type="evidence" value="ECO:0007669"/>
    <property type="project" value="UniProtKB-KW"/>
</dbReference>
<dbReference type="FunFam" id="1.10.287.130:FF:000002">
    <property type="entry name" value="Two-component osmosensing histidine kinase"/>
    <property type="match status" value="1"/>
</dbReference>
<dbReference type="Proteomes" id="UP000233293">
    <property type="component" value="Unassembled WGS sequence"/>
</dbReference>
<feature type="domain" description="Histidine kinase" evidence="13">
    <location>
        <begin position="286"/>
        <end position="506"/>
    </location>
</feature>
<dbReference type="SMART" id="SM00448">
    <property type="entry name" value="REC"/>
    <property type="match status" value="1"/>
</dbReference>
<keyword evidence="3 11" id="KW-0597">Phosphoprotein</keyword>
<evidence type="ECO:0000256" key="11">
    <source>
        <dbReference type="PROSITE-ProRule" id="PRU00169"/>
    </source>
</evidence>
<evidence type="ECO:0000256" key="2">
    <source>
        <dbReference type="ARBA" id="ARBA00012438"/>
    </source>
</evidence>